<organism evidence="1 2">
    <name type="scientific">Blastopirellula marina</name>
    <dbReference type="NCBI Taxonomy" id="124"/>
    <lineage>
        <taxon>Bacteria</taxon>
        <taxon>Pseudomonadati</taxon>
        <taxon>Planctomycetota</taxon>
        <taxon>Planctomycetia</taxon>
        <taxon>Pirellulales</taxon>
        <taxon>Pirellulaceae</taxon>
        <taxon>Blastopirellula</taxon>
    </lineage>
</organism>
<dbReference type="Proteomes" id="UP000238322">
    <property type="component" value="Unassembled WGS sequence"/>
</dbReference>
<gene>
    <name evidence="1" type="ORF">C5Y83_25350</name>
</gene>
<dbReference type="OrthoDB" id="2612449at2"/>
<dbReference type="RefSeq" id="WP_105332596.1">
    <property type="nucleotide sequence ID" value="NZ_PUHY01000015.1"/>
</dbReference>
<protein>
    <submittedName>
        <fullName evidence="1">Uncharacterized protein</fullName>
    </submittedName>
</protein>
<comment type="caution">
    <text evidence="1">The sequence shown here is derived from an EMBL/GenBank/DDBJ whole genome shotgun (WGS) entry which is preliminary data.</text>
</comment>
<evidence type="ECO:0000313" key="1">
    <source>
        <dbReference type="EMBL" id="PQO29401.1"/>
    </source>
</evidence>
<proteinExistence type="predicted"/>
<evidence type="ECO:0000313" key="2">
    <source>
        <dbReference type="Proteomes" id="UP000238322"/>
    </source>
</evidence>
<accession>A0A2S8FB72</accession>
<sequence>MSLPSALQSYVTTRRFWTDFLWITDAEHTQGQDPYPLLKDFQFRFSVADGFEVSISLDQALCFTSLDFAVPGKDSQNIAWDDQAHWHPHVLRWSELDLLCQCVAARDPSLAHPGIPLLFLHRFAPICVGDDIDQIVALLETAWRKLDLFSSAEITTFIERFDARDADFQWRFEAGKGWCIEQEDDSASRGLYSLRTAENDEFPFADWENLIDAAEQVPKVAAEVLPPPRCFPRKKHSLHLTIPHQDKDRPVPVPFMRLLNLTVDRMLCDLQWGHSEPGGGMSSPNGDGTYTEIESMNYLQLKGDLNASLDLLRGLLWWSKAPASVRLSEGYSEPIEWDLTQPGTNVPLAIQLGKLITYRWKSGYRFDPVSLKKAFQEYLRDLFAQADVIGPDEDGWYDLRLPDEGQLSICAKQLDGEDKWFGLTVIINHLTEDASAWVYRTMNEHDLLLLPAVIATSDKVAQQIDAPWPEVSIVSNAKQLHQILTDGPYAWWKQ</sequence>
<dbReference type="EMBL" id="PUHY01000015">
    <property type="protein sequence ID" value="PQO29401.1"/>
    <property type="molecule type" value="Genomic_DNA"/>
</dbReference>
<reference evidence="1 2" key="1">
    <citation type="submission" date="2018-02" db="EMBL/GenBank/DDBJ databases">
        <title>Comparative genomes isolates from brazilian mangrove.</title>
        <authorList>
            <person name="Araujo J.E."/>
            <person name="Taketani R.G."/>
            <person name="Silva M.C.P."/>
            <person name="Loureco M.V."/>
            <person name="Andreote F.D."/>
        </authorList>
    </citation>
    <scope>NUCLEOTIDE SEQUENCE [LARGE SCALE GENOMIC DNA]</scope>
    <source>
        <strain evidence="1 2">Hex-1 MGV</strain>
    </source>
</reference>
<dbReference type="AlphaFoldDB" id="A0A2S8FB72"/>
<name>A0A2S8FB72_9BACT</name>